<dbReference type="AlphaFoldDB" id="A0A7D5PCC9"/>
<gene>
    <name evidence="1" type="ORF">HZS54_11835</name>
</gene>
<name>A0A7D5PCC9_9EURY</name>
<sequence length="114" mass="12958">MAGSEVMDEEWIRNYLLSLREGDEIIVNDRTRTWELVERYWDDHESGYWRYRFKGYGTHYEGIVPPNGSAGSFTSDGGKHVLVTSIRTPSGEKPSIVSDTSAGEWLEDAGIELQ</sequence>
<dbReference type="EMBL" id="CP058909">
    <property type="protein sequence ID" value="QLH82258.1"/>
    <property type="molecule type" value="Genomic_DNA"/>
</dbReference>
<dbReference type="Proteomes" id="UP000509346">
    <property type="component" value="Chromosome"/>
</dbReference>
<keyword evidence="2" id="KW-1185">Reference proteome</keyword>
<dbReference type="KEGG" id="hpel:HZS54_11835"/>
<dbReference type="RefSeq" id="WP_179922726.1">
    <property type="nucleotide sequence ID" value="NZ_CP058909.1"/>
</dbReference>
<evidence type="ECO:0000313" key="2">
    <source>
        <dbReference type="Proteomes" id="UP000509346"/>
    </source>
</evidence>
<proteinExistence type="predicted"/>
<protein>
    <submittedName>
        <fullName evidence="1">Uncharacterized protein</fullName>
    </submittedName>
</protein>
<organism evidence="1 2">
    <name type="scientific">Halosimplex pelagicum</name>
    <dbReference type="NCBI Taxonomy" id="869886"/>
    <lineage>
        <taxon>Archaea</taxon>
        <taxon>Methanobacteriati</taxon>
        <taxon>Methanobacteriota</taxon>
        <taxon>Stenosarchaea group</taxon>
        <taxon>Halobacteria</taxon>
        <taxon>Halobacteriales</taxon>
        <taxon>Haloarculaceae</taxon>
        <taxon>Halosimplex</taxon>
    </lineage>
</organism>
<dbReference type="GeneID" id="56083290"/>
<reference evidence="1 2" key="1">
    <citation type="submission" date="2020-07" db="EMBL/GenBank/DDBJ databases">
        <title>Halosimplex litoreum sp. nov. and Halosimplex rubrum sp. nov., isolated from different salt environments.</title>
        <authorList>
            <person name="Cui H."/>
        </authorList>
    </citation>
    <scope>NUCLEOTIDE SEQUENCE [LARGE SCALE GENOMIC DNA]</scope>
    <source>
        <strain evidence="1 2">R2</strain>
    </source>
</reference>
<evidence type="ECO:0000313" key="1">
    <source>
        <dbReference type="EMBL" id="QLH82258.1"/>
    </source>
</evidence>
<accession>A0A7D5PCC9</accession>